<sequence length="208" mass="23561">MMNSSKNWGFFMASHIKKTKKIILLSFLLFILFLSAAVMTPLLLGPEFLMAEDSMESSKEYDAIIVLSGSEQRLDHGAELFDEGSASHMILTNSTESGTTPEEALEKGIPQNAIFEEPSATSTYENATLSKDIMEEEGFESALVVTSDYHSRRTKMTFDDIYDNQIELDYSFASSFFNPSDGMTEHEKRMTFGEYVKIGVYWFRLLLE</sequence>
<dbReference type="InterPro" id="IPR051599">
    <property type="entry name" value="Cell_Envelope_Assoc"/>
</dbReference>
<dbReference type="Gene3D" id="3.40.50.620">
    <property type="entry name" value="HUPs"/>
    <property type="match status" value="1"/>
</dbReference>
<evidence type="ECO:0000259" key="1">
    <source>
        <dbReference type="Pfam" id="PF02698"/>
    </source>
</evidence>
<reference evidence="2 3" key="1">
    <citation type="submission" date="2019-11" db="EMBL/GenBank/DDBJ databases">
        <title>Genome sequences of 17 halophilic strains isolated from different environments.</title>
        <authorList>
            <person name="Furrow R.E."/>
        </authorList>
    </citation>
    <scope>NUCLEOTIDE SEQUENCE [LARGE SCALE GENOMIC DNA]</scope>
    <source>
        <strain evidence="2 3">22505_10_Sand</strain>
    </source>
</reference>
<dbReference type="EMBL" id="WMEZ01000002">
    <property type="protein sequence ID" value="MYL49196.1"/>
    <property type="molecule type" value="Genomic_DNA"/>
</dbReference>
<dbReference type="Proteomes" id="UP000447393">
    <property type="component" value="Unassembled WGS sequence"/>
</dbReference>
<protein>
    <submittedName>
        <fullName evidence="2">YdcF family protein</fullName>
    </submittedName>
</protein>
<dbReference type="PANTHER" id="PTHR30336">
    <property type="entry name" value="INNER MEMBRANE PROTEIN, PROBABLE PERMEASE"/>
    <property type="match status" value="1"/>
</dbReference>
<dbReference type="CDD" id="cd06259">
    <property type="entry name" value="YdcF-like"/>
    <property type="match status" value="1"/>
</dbReference>
<feature type="domain" description="DUF218" evidence="1">
    <location>
        <begin position="62"/>
        <end position="165"/>
    </location>
</feature>
<comment type="caution">
    <text evidence="2">The sequence shown here is derived from an EMBL/GenBank/DDBJ whole genome shotgun (WGS) entry which is preliminary data.</text>
</comment>
<dbReference type="InterPro" id="IPR014729">
    <property type="entry name" value="Rossmann-like_a/b/a_fold"/>
</dbReference>
<evidence type="ECO:0000313" key="3">
    <source>
        <dbReference type="Proteomes" id="UP000447393"/>
    </source>
</evidence>
<evidence type="ECO:0000313" key="2">
    <source>
        <dbReference type="EMBL" id="MYL49196.1"/>
    </source>
</evidence>
<dbReference type="PANTHER" id="PTHR30336:SF20">
    <property type="entry name" value="DUF218 DOMAIN-CONTAINING PROTEIN"/>
    <property type="match status" value="1"/>
</dbReference>
<accession>A0A845E4T3</accession>
<name>A0A845E4T3_9BACI</name>
<dbReference type="AlphaFoldDB" id="A0A845E4T3"/>
<gene>
    <name evidence="2" type="ORF">GLV98_06855</name>
</gene>
<dbReference type="Pfam" id="PF02698">
    <property type="entry name" value="DUF218"/>
    <property type="match status" value="1"/>
</dbReference>
<dbReference type="GO" id="GO:0005886">
    <property type="term" value="C:plasma membrane"/>
    <property type="evidence" value="ECO:0007669"/>
    <property type="project" value="TreeGrafter"/>
</dbReference>
<proteinExistence type="predicted"/>
<dbReference type="InterPro" id="IPR003848">
    <property type="entry name" value="DUF218"/>
</dbReference>
<organism evidence="2 3">
    <name type="scientific">Halobacillus litoralis</name>
    <dbReference type="NCBI Taxonomy" id="45668"/>
    <lineage>
        <taxon>Bacteria</taxon>
        <taxon>Bacillati</taxon>
        <taxon>Bacillota</taxon>
        <taxon>Bacilli</taxon>
        <taxon>Bacillales</taxon>
        <taxon>Bacillaceae</taxon>
        <taxon>Halobacillus</taxon>
    </lineage>
</organism>